<name>A0A2H3TM75_FUSOX</name>
<dbReference type="OrthoDB" id="10409887at2759"/>
<protein>
    <submittedName>
        <fullName evidence="2">Uncharacterized protein</fullName>
    </submittedName>
</protein>
<sequence length="98" mass="10840">METKALVRDDKITVSMVEQHVRDSSIHHYEKILRPQAIESLKVTRNVGVTTLNRQAEILEIEARKHSASNIVVKTISSSGERASLSQPGPTDSPSHTP</sequence>
<organism evidence="2 3">
    <name type="scientific">Fusarium oxysporum</name>
    <name type="common">Fusarium vascular wilt</name>
    <dbReference type="NCBI Taxonomy" id="5507"/>
    <lineage>
        <taxon>Eukaryota</taxon>
        <taxon>Fungi</taxon>
        <taxon>Dikarya</taxon>
        <taxon>Ascomycota</taxon>
        <taxon>Pezizomycotina</taxon>
        <taxon>Sordariomycetes</taxon>
        <taxon>Hypocreomycetidae</taxon>
        <taxon>Hypocreales</taxon>
        <taxon>Nectriaceae</taxon>
        <taxon>Fusarium</taxon>
        <taxon>Fusarium oxysporum species complex</taxon>
    </lineage>
</organism>
<feature type="region of interest" description="Disordered" evidence="1">
    <location>
        <begin position="75"/>
        <end position="98"/>
    </location>
</feature>
<accession>A0A2H3TM75</accession>
<evidence type="ECO:0000313" key="2">
    <source>
        <dbReference type="EMBL" id="SCO89677.1"/>
    </source>
</evidence>
<gene>
    <name evidence="2" type="ORF">FRV6_13805</name>
</gene>
<dbReference type="EMBL" id="FMJY01000008">
    <property type="protein sequence ID" value="SCO89677.1"/>
    <property type="molecule type" value="Genomic_DNA"/>
</dbReference>
<proteinExistence type="predicted"/>
<dbReference type="AlphaFoldDB" id="A0A2H3TM75"/>
<reference evidence="3" key="1">
    <citation type="submission" date="2016-09" db="EMBL/GenBank/DDBJ databases">
        <authorList>
            <person name="Guldener U."/>
        </authorList>
    </citation>
    <scope>NUCLEOTIDE SEQUENCE [LARGE SCALE GENOMIC DNA]</scope>
    <source>
        <strain evidence="3">V64-1</strain>
    </source>
</reference>
<dbReference type="Proteomes" id="UP000219369">
    <property type="component" value="Unassembled WGS sequence"/>
</dbReference>
<evidence type="ECO:0000313" key="3">
    <source>
        <dbReference type="Proteomes" id="UP000219369"/>
    </source>
</evidence>
<evidence type="ECO:0000256" key="1">
    <source>
        <dbReference type="SAM" id="MobiDB-lite"/>
    </source>
</evidence>